<dbReference type="Proteomes" id="UP000664859">
    <property type="component" value="Unassembled WGS sequence"/>
</dbReference>
<accession>A0A835YP91</accession>
<keyword evidence="1" id="KW-0472">Membrane</keyword>
<dbReference type="AlphaFoldDB" id="A0A835YP91"/>
<evidence type="ECO:0000313" key="3">
    <source>
        <dbReference type="Proteomes" id="UP000664859"/>
    </source>
</evidence>
<dbReference type="EMBL" id="JAFCMP010000511">
    <property type="protein sequence ID" value="KAG5178905.1"/>
    <property type="molecule type" value="Genomic_DNA"/>
</dbReference>
<keyword evidence="1" id="KW-0812">Transmembrane</keyword>
<keyword evidence="3" id="KW-1185">Reference proteome</keyword>
<feature type="transmembrane region" description="Helical" evidence="1">
    <location>
        <begin position="103"/>
        <end position="122"/>
    </location>
</feature>
<feature type="transmembrane region" description="Helical" evidence="1">
    <location>
        <begin position="57"/>
        <end position="82"/>
    </location>
</feature>
<keyword evidence="1" id="KW-1133">Transmembrane helix</keyword>
<name>A0A835YP91_9STRA</name>
<reference evidence="2" key="1">
    <citation type="submission" date="2021-02" db="EMBL/GenBank/DDBJ databases">
        <title>First Annotated Genome of the Yellow-green Alga Tribonema minus.</title>
        <authorList>
            <person name="Mahan K.M."/>
        </authorList>
    </citation>
    <scope>NUCLEOTIDE SEQUENCE</scope>
    <source>
        <strain evidence="2">UTEX B ZZ1240</strain>
    </source>
</reference>
<evidence type="ECO:0000313" key="2">
    <source>
        <dbReference type="EMBL" id="KAG5178905.1"/>
    </source>
</evidence>
<sequence length="314" mass="36378">MPLLFLLACVFLQPKLPGVGDVLRAILNGLVLYNDRLFSFSVAYPIWPFFRFNTLGAIMLDVSLMAFFILVDICFLGVAPRVTVNSVIRIERHKESRTYRNWLRFRLTTFVLMAVASLLFVFHDDILWASYAIGGDIPPPPLVAIFYEVKYLWSVLVLYALILYGQAQFCDYDGYVDHDSDLLPPDFDVRLDTVGWHTSEALMAGVYRIVSTRMDFFRAFREQAEDKKADFAKWRCCRCLPEFFYRRTVTRGRWSHFTLLEWKIVCEINDVQYRMLREVFSIDAPSISRGSSLRVAADIFQQGLKLTRLVAASH</sequence>
<comment type="caution">
    <text evidence="2">The sequence shown here is derived from an EMBL/GenBank/DDBJ whole genome shotgun (WGS) entry which is preliminary data.</text>
</comment>
<evidence type="ECO:0000256" key="1">
    <source>
        <dbReference type="SAM" id="Phobius"/>
    </source>
</evidence>
<protein>
    <submittedName>
        <fullName evidence="2">Uncharacterized protein</fullName>
    </submittedName>
</protein>
<feature type="transmembrane region" description="Helical" evidence="1">
    <location>
        <begin position="142"/>
        <end position="164"/>
    </location>
</feature>
<proteinExistence type="predicted"/>
<organism evidence="2 3">
    <name type="scientific">Tribonema minus</name>
    <dbReference type="NCBI Taxonomy" id="303371"/>
    <lineage>
        <taxon>Eukaryota</taxon>
        <taxon>Sar</taxon>
        <taxon>Stramenopiles</taxon>
        <taxon>Ochrophyta</taxon>
        <taxon>PX clade</taxon>
        <taxon>Xanthophyceae</taxon>
        <taxon>Tribonematales</taxon>
        <taxon>Tribonemataceae</taxon>
        <taxon>Tribonema</taxon>
    </lineage>
</organism>
<gene>
    <name evidence="2" type="ORF">JKP88DRAFT_247845</name>
</gene>